<dbReference type="Pfam" id="PF07992">
    <property type="entry name" value="Pyr_redox_2"/>
    <property type="match status" value="1"/>
</dbReference>
<dbReference type="Proteomes" id="UP000322791">
    <property type="component" value="Unassembled WGS sequence"/>
</dbReference>
<proteinExistence type="predicted"/>
<keyword evidence="2" id="KW-0560">Oxidoreductase</keyword>
<dbReference type="InterPro" id="IPR023753">
    <property type="entry name" value="FAD/NAD-binding_dom"/>
</dbReference>
<dbReference type="Gene3D" id="3.50.50.60">
    <property type="entry name" value="FAD/NAD(P)-binding domain"/>
    <property type="match status" value="2"/>
</dbReference>
<dbReference type="PRINTS" id="PR00368">
    <property type="entry name" value="FADPNR"/>
</dbReference>
<dbReference type="PANTHER" id="PTHR48105">
    <property type="entry name" value="THIOREDOXIN REDUCTASE 1-RELATED-RELATED"/>
    <property type="match status" value="1"/>
</dbReference>
<dbReference type="InterPro" id="IPR050097">
    <property type="entry name" value="Ferredoxin-NADP_redctase_2"/>
</dbReference>
<dbReference type="AlphaFoldDB" id="A0A5D6VEH1"/>
<gene>
    <name evidence="4" type="ORF">FY528_03895</name>
</gene>
<sequence>MPRVRPPRRLHLPPTDFDAVIVGGGSAGLSAALTLGRCCRRVLVCSSGPPRNAASPGVHSFFTRDGTKPSELLRLGREELAAYPTVSFRDALVTAITPEPTTQGFTLTMAPERGGPDLTCTTRKVLLATGVSDDLPPISGMRELWGTGVLHCPYCHGWEVQGQRLAVYGRGKTGWGLVQLVSRWSRDVILCTDGPAGITEHGRQRLRRLGISVREEKVLRLEGTAKGQLKQIVFESGEPLTRDAVFLHSEQRQRSTLAQESGCRILKSGAVWTDKKGQTTQKGIYAAGDTTPAPQQAIIAAAEGSLAAIALNEALTREDCRG</sequence>
<evidence type="ECO:0000313" key="4">
    <source>
        <dbReference type="EMBL" id="TYZ13562.1"/>
    </source>
</evidence>
<protein>
    <submittedName>
        <fullName evidence="4">NAD(P)/FAD-dependent oxidoreductase</fullName>
    </submittedName>
</protein>
<name>A0A5D6VEH1_9BACT</name>
<evidence type="ECO:0000259" key="3">
    <source>
        <dbReference type="Pfam" id="PF07992"/>
    </source>
</evidence>
<reference evidence="4 5" key="1">
    <citation type="submission" date="2019-08" db="EMBL/GenBank/DDBJ databases">
        <authorList>
            <person name="Seo M.-J."/>
        </authorList>
    </citation>
    <scope>NUCLEOTIDE SEQUENCE [LARGE SCALE GENOMIC DNA]</scope>
    <source>
        <strain evidence="4 5">KIGAM108</strain>
    </source>
</reference>
<dbReference type="RefSeq" id="WP_149069678.1">
    <property type="nucleotide sequence ID" value="NZ_VTHL01000002.1"/>
</dbReference>
<feature type="domain" description="FAD/NAD(P)-binding" evidence="3">
    <location>
        <begin position="18"/>
        <end position="304"/>
    </location>
</feature>
<accession>A0A5D6VEH1</accession>
<keyword evidence="5" id="KW-1185">Reference proteome</keyword>
<comment type="caution">
    <text evidence="4">The sequence shown here is derived from an EMBL/GenBank/DDBJ whole genome shotgun (WGS) entry which is preliminary data.</text>
</comment>
<dbReference type="PRINTS" id="PR00469">
    <property type="entry name" value="PNDRDTASEII"/>
</dbReference>
<keyword evidence="1" id="KW-0285">Flavoprotein</keyword>
<organism evidence="4 5">
    <name type="scientific">Hymenobacter lutimineralis</name>
    <dbReference type="NCBI Taxonomy" id="2606448"/>
    <lineage>
        <taxon>Bacteria</taxon>
        <taxon>Pseudomonadati</taxon>
        <taxon>Bacteroidota</taxon>
        <taxon>Cytophagia</taxon>
        <taxon>Cytophagales</taxon>
        <taxon>Hymenobacteraceae</taxon>
        <taxon>Hymenobacter</taxon>
    </lineage>
</organism>
<dbReference type="GO" id="GO:0016491">
    <property type="term" value="F:oxidoreductase activity"/>
    <property type="evidence" value="ECO:0007669"/>
    <property type="project" value="UniProtKB-KW"/>
</dbReference>
<evidence type="ECO:0000256" key="2">
    <source>
        <dbReference type="ARBA" id="ARBA00023002"/>
    </source>
</evidence>
<evidence type="ECO:0000256" key="1">
    <source>
        <dbReference type="ARBA" id="ARBA00022630"/>
    </source>
</evidence>
<evidence type="ECO:0000313" key="5">
    <source>
        <dbReference type="Proteomes" id="UP000322791"/>
    </source>
</evidence>
<dbReference type="InterPro" id="IPR036188">
    <property type="entry name" value="FAD/NAD-bd_sf"/>
</dbReference>
<dbReference type="SUPFAM" id="SSF51905">
    <property type="entry name" value="FAD/NAD(P)-binding domain"/>
    <property type="match status" value="1"/>
</dbReference>
<dbReference type="EMBL" id="VTHL01000002">
    <property type="protein sequence ID" value="TYZ13562.1"/>
    <property type="molecule type" value="Genomic_DNA"/>
</dbReference>